<comment type="caution">
    <text evidence="10">The sequence shown here is derived from an EMBL/GenBank/DDBJ whole genome shotgun (WGS) entry which is preliminary data.</text>
</comment>
<dbReference type="InterPro" id="IPR023408">
    <property type="entry name" value="MscS_beta-dom_sf"/>
</dbReference>
<evidence type="ECO:0000256" key="6">
    <source>
        <dbReference type="ARBA" id="ARBA00023136"/>
    </source>
</evidence>
<evidence type="ECO:0000256" key="7">
    <source>
        <dbReference type="SAM" id="MobiDB-lite"/>
    </source>
</evidence>
<keyword evidence="4 8" id="KW-0812">Transmembrane</keyword>
<dbReference type="GO" id="GO:0008381">
    <property type="term" value="F:mechanosensitive monoatomic ion channel activity"/>
    <property type="evidence" value="ECO:0007669"/>
    <property type="project" value="InterPro"/>
</dbReference>
<evidence type="ECO:0000256" key="3">
    <source>
        <dbReference type="ARBA" id="ARBA00022475"/>
    </source>
</evidence>
<protein>
    <submittedName>
        <fullName evidence="10">Mechanosensitive ion channel protein</fullName>
    </submittedName>
</protein>
<evidence type="ECO:0000259" key="9">
    <source>
        <dbReference type="PROSITE" id="PS50914"/>
    </source>
</evidence>
<dbReference type="PROSITE" id="PS50914">
    <property type="entry name" value="BON"/>
    <property type="match status" value="1"/>
</dbReference>
<evidence type="ECO:0000256" key="5">
    <source>
        <dbReference type="ARBA" id="ARBA00022989"/>
    </source>
</evidence>
<dbReference type="Proteomes" id="UP000031552">
    <property type="component" value="Unassembled WGS sequence"/>
</dbReference>
<feature type="transmembrane region" description="Helical" evidence="8">
    <location>
        <begin position="205"/>
        <end position="226"/>
    </location>
</feature>
<dbReference type="Pfam" id="PF21082">
    <property type="entry name" value="MS_channel_3rd"/>
    <property type="match status" value="1"/>
</dbReference>
<feature type="transmembrane region" description="Helical" evidence="8">
    <location>
        <begin position="177"/>
        <end position="199"/>
    </location>
</feature>
<comment type="similarity">
    <text evidence="2">Belongs to the MscS (TC 1.A.23) family.</text>
</comment>
<dbReference type="EMBL" id="CCEJ010000004">
    <property type="protein sequence ID" value="CDR33818.1"/>
    <property type="molecule type" value="Genomic_DNA"/>
</dbReference>
<dbReference type="Gene3D" id="2.30.30.60">
    <property type="match status" value="1"/>
</dbReference>
<proteinExistence type="inferred from homology"/>
<dbReference type="Gene3D" id="3.30.70.100">
    <property type="match status" value="1"/>
</dbReference>
<accession>A0A090D1W3</accession>
<dbReference type="Pfam" id="PF00924">
    <property type="entry name" value="MS_channel_2nd"/>
    <property type="match status" value="1"/>
</dbReference>
<feature type="compositionally biased region" description="Basic and acidic residues" evidence="7">
    <location>
        <begin position="435"/>
        <end position="448"/>
    </location>
</feature>
<dbReference type="Pfam" id="PF04972">
    <property type="entry name" value="BON"/>
    <property type="match status" value="1"/>
</dbReference>
<sequence>MKIASIQKKFIFLFYFFLCLATPFSLLAKEEGPNKIEITAPEKVNVKPDALDDEISYRLKNILESTGWFIDPKVHVREGVVFLSGQAQKDEYKEWAEKLAGNTQDTVAVVNQIDVLKPSIWDFQPVIKGLREQWRGFLKIIPAILFGLVILLAAWLFAKTTYRLSRFILSKKIENPLLVKIITWSIGTGIFLMGLYSVFHLMGLTTIALTVLGGTGLLGIILGIAFKDITENLLASIFLSINNPFNKGDLIEIEGITGYVQSLTIRTTILISLEGNYIQIPNATVYKSNIRNFTSNPNRREDFIVGIGYDCVISEAQDIALKVLQNHPAVLKDPEPWVLVDSFGKSTINLKIYFWLDGKKHSWLKVRSSVIRLVKKAFQSNRIDMPDEARELIFPQGITVWMGSEKPEGAMQLEKPEEADKIATKSEGELNSEAENIKEQGSKSKVPEPGRNLLNQKKKD</sequence>
<dbReference type="PANTHER" id="PTHR30221:SF1">
    <property type="entry name" value="SMALL-CONDUCTANCE MECHANOSENSITIVE CHANNEL"/>
    <property type="match status" value="1"/>
</dbReference>
<feature type="domain" description="BON" evidence="9">
    <location>
        <begin position="51"/>
        <end position="117"/>
    </location>
</feature>
<keyword evidence="5 8" id="KW-1133">Transmembrane helix</keyword>
<dbReference type="Gene3D" id="1.10.287.1260">
    <property type="match status" value="1"/>
</dbReference>
<dbReference type="GO" id="GO:0005886">
    <property type="term" value="C:plasma membrane"/>
    <property type="evidence" value="ECO:0007669"/>
    <property type="project" value="UniProtKB-SubCell"/>
</dbReference>
<comment type="subcellular location">
    <subcellularLocation>
        <location evidence="1">Cell membrane</location>
        <topology evidence="1">Multi-pass membrane protein</topology>
    </subcellularLocation>
</comment>
<keyword evidence="3" id="KW-1003">Cell membrane</keyword>
<evidence type="ECO:0000313" key="10">
    <source>
        <dbReference type="EMBL" id="CDR33818.1"/>
    </source>
</evidence>
<dbReference type="eggNOG" id="COG0668">
    <property type="taxonomic scope" value="Bacteria"/>
</dbReference>
<feature type="transmembrane region" description="Helical" evidence="8">
    <location>
        <begin position="136"/>
        <end position="157"/>
    </location>
</feature>
<dbReference type="InterPro" id="IPR006685">
    <property type="entry name" value="MscS_channel_2nd"/>
</dbReference>
<evidence type="ECO:0000256" key="2">
    <source>
        <dbReference type="ARBA" id="ARBA00008017"/>
    </source>
</evidence>
<evidence type="ECO:0000313" key="11">
    <source>
        <dbReference type="Proteomes" id="UP000031552"/>
    </source>
</evidence>
<reference evidence="10" key="2">
    <citation type="submission" date="2014-09" db="EMBL/GenBank/DDBJ databases">
        <title>Criblamydia sequanensis harbors a mega-plasmid encoding arsenite resistance.</title>
        <authorList>
            <person name="Bertelli C."/>
            <person name="Goesmann A."/>
            <person name="Greub G."/>
        </authorList>
    </citation>
    <scope>NUCLEOTIDE SEQUENCE [LARGE SCALE GENOMIC DNA]</scope>
    <source>
        <strain evidence="10">CRIB-18</strain>
    </source>
</reference>
<dbReference type="InterPro" id="IPR007055">
    <property type="entry name" value="BON_dom"/>
</dbReference>
<feature type="compositionally biased region" description="Basic and acidic residues" evidence="7">
    <location>
        <begin position="414"/>
        <end position="428"/>
    </location>
</feature>
<dbReference type="InterPro" id="IPR049278">
    <property type="entry name" value="MS_channel_C"/>
</dbReference>
<dbReference type="SUPFAM" id="SSF82689">
    <property type="entry name" value="Mechanosensitive channel protein MscS (YggB), C-terminal domain"/>
    <property type="match status" value="1"/>
</dbReference>
<dbReference type="STRING" id="1437425.CSEC_0991"/>
<gene>
    <name evidence="10" type="primary">mcsS</name>
    <name evidence="10" type="ORF">CSEC_0991</name>
</gene>
<dbReference type="InterPro" id="IPR010920">
    <property type="entry name" value="LSM_dom_sf"/>
</dbReference>
<evidence type="ECO:0000256" key="1">
    <source>
        <dbReference type="ARBA" id="ARBA00004651"/>
    </source>
</evidence>
<dbReference type="PANTHER" id="PTHR30221">
    <property type="entry name" value="SMALL-CONDUCTANCE MECHANOSENSITIVE CHANNEL"/>
    <property type="match status" value="1"/>
</dbReference>
<dbReference type="OrthoDB" id="1522493at2"/>
<evidence type="ECO:0000256" key="8">
    <source>
        <dbReference type="SAM" id="Phobius"/>
    </source>
</evidence>
<organism evidence="10 11">
    <name type="scientific">Candidatus Criblamydia sequanensis CRIB-18</name>
    <dbReference type="NCBI Taxonomy" id="1437425"/>
    <lineage>
        <taxon>Bacteria</taxon>
        <taxon>Pseudomonadati</taxon>
        <taxon>Chlamydiota</taxon>
        <taxon>Chlamydiia</taxon>
        <taxon>Parachlamydiales</taxon>
        <taxon>Candidatus Criblamydiaceae</taxon>
        <taxon>Candidatus Criblamydia</taxon>
    </lineage>
</organism>
<dbReference type="eggNOG" id="COG2823">
    <property type="taxonomic scope" value="Bacteria"/>
</dbReference>
<dbReference type="AlphaFoldDB" id="A0A090D1W3"/>
<dbReference type="SUPFAM" id="SSF50182">
    <property type="entry name" value="Sm-like ribonucleoproteins"/>
    <property type="match status" value="1"/>
</dbReference>
<dbReference type="InterPro" id="IPR011066">
    <property type="entry name" value="MscS_channel_C_sf"/>
</dbReference>
<dbReference type="InterPro" id="IPR045275">
    <property type="entry name" value="MscS_archaea/bacteria_type"/>
</dbReference>
<evidence type="ECO:0000256" key="4">
    <source>
        <dbReference type="ARBA" id="ARBA00022692"/>
    </source>
</evidence>
<keyword evidence="11" id="KW-1185">Reference proteome</keyword>
<keyword evidence="6 8" id="KW-0472">Membrane</keyword>
<reference evidence="10" key="1">
    <citation type="submission" date="2013-12" db="EMBL/GenBank/DDBJ databases">
        <authorList>
            <person name="Linke B."/>
        </authorList>
    </citation>
    <scope>NUCLEOTIDE SEQUENCE [LARGE SCALE GENOMIC DNA]</scope>
    <source>
        <strain evidence="10">CRIB-18</strain>
    </source>
</reference>
<feature type="region of interest" description="Disordered" evidence="7">
    <location>
        <begin position="409"/>
        <end position="460"/>
    </location>
</feature>
<name>A0A090D1W3_9BACT</name>